<feature type="domain" description="ACT" evidence="5">
    <location>
        <begin position="649"/>
        <end position="723"/>
    </location>
</feature>
<comment type="catalytic activity">
    <reaction evidence="3">
        <text>GTP + ATP = guanosine 3'-diphosphate 5'-triphosphate + AMP</text>
        <dbReference type="Rhea" id="RHEA:22088"/>
        <dbReference type="ChEBI" id="CHEBI:30616"/>
        <dbReference type="ChEBI" id="CHEBI:37565"/>
        <dbReference type="ChEBI" id="CHEBI:142410"/>
        <dbReference type="ChEBI" id="CHEBI:456215"/>
        <dbReference type="EC" id="2.7.6.5"/>
    </reaction>
</comment>
<dbReference type="SUPFAM" id="SSF55021">
    <property type="entry name" value="ACT-like"/>
    <property type="match status" value="1"/>
</dbReference>
<feature type="domain" description="TGS" evidence="7">
    <location>
        <begin position="390"/>
        <end position="451"/>
    </location>
</feature>
<dbReference type="InterPro" id="IPR045600">
    <property type="entry name" value="RelA/SpoT_AH_RIS"/>
</dbReference>
<evidence type="ECO:0000256" key="2">
    <source>
        <dbReference type="ARBA" id="ARBA00013251"/>
    </source>
</evidence>
<evidence type="ECO:0000256" key="3">
    <source>
        <dbReference type="ARBA" id="ARBA00048244"/>
    </source>
</evidence>
<evidence type="ECO:0000259" key="7">
    <source>
        <dbReference type="PROSITE" id="PS51880"/>
    </source>
</evidence>
<dbReference type="FunFam" id="1.10.3210.10:FF:000001">
    <property type="entry name" value="GTP pyrophosphokinase RelA"/>
    <property type="match status" value="1"/>
</dbReference>
<comment type="function">
    <text evidence="4">In eubacteria ppGpp (guanosine 3'-diphosphate 5'-diphosphate) is a mediator of the stringent response that coordinates a variety of cellular activities in response to changes in nutritional abundance.</text>
</comment>
<dbReference type="InterPro" id="IPR006674">
    <property type="entry name" value="HD_domain"/>
</dbReference>
<dbReference type="PROSITE" id="PS51880">
    <property type="entry name" value="TGS"/>
    <property type="match status" value="1"/>
</dbReference>
<dbReference type="InterPro" id="IPR033655">
    <property type="entry name" value="TGS_RelA/SpoT"/>
</dbReference>
<dbReference type="Gene3D" id="3.30.460.10">
    <property type="entry name" value="Beta Polymerase, domain 2"/>
    <property type="match status" value="1"/>
</dbReference>
<keyword evidence="8" id="KW-0808">Transferase</keyword>
<evidence type="ECO:0000259" key="6">
    <source>
        <dbReference type="PROSITE" id="PS51831"/>
    </source>
</evidence>
<dbReference type="Proteomes" id="UP000215361">
    <property type="component" value="Unassembled WGS sequence"/>
</dbReference>
<dbReference type="PROSITE" id="PS51831">
    <property type="entry name" value="HD"/>
    <property type="match status" value="1"/>
</dbReference>
<evidence type="ECO:0000313" key="10">
    <source>
        <dbReference type="Proteomes" id="UP000215361"/>
    </source>
</evidence>
<dbReference type="Pfam" id="PF02824">
    <property type="entry name" value="TGS"/>
    <property type="match status" value="1"/>
</dbReference>
<evidence type="ECO:0000313" key="8">
    <source>
        <dbReference type="EMBL" id="OXZ38556.1"/>
    </source>
</evidence>
<dbReference type="FunFam" id="3.10.20.30:FF:000002">
    <property type="entry name" value="GTP pyrophosphokinase (RelA/SpoT)"/>
    <property type="match status" value="1"/>
</dbReference>
<dbReference type="GO" id="GO:0005886">
    <property type="term" value="C:plasma membrane"/>
    <property type="evidence" value="ECO:0007669"/>
    <property type="project" value="TreeGrafter"/>
</dbReference>
<dbReference type="RefSeq" id="WP_002838433.1">
    <property type="nucleotide sequence ID" value="NZ_CABKMR010000001.1"/>
</dbReference>
<dbReference type="PANTHER" id="PTHR21262:SF31">
    <property type="entry name" value="GTP PYROPHOSPHOKINASE"/>
    <property type="match status" value="1"/>
</dbReference>
<dbReference type="InterPro" id="IPR002912">
    <property type="entry name" value="ACT_dom"/>
</dbReference>
<dbReference type="Gene3D" id="1.10.3210.10">
    <property type="entry name" value="Hypothetical protein af1432"/>
    <property type="match status" value="1"/>
</dbReference>
<dbReference type="InterPro" id="IPR004095">
    <property type="entry name" value="TGS"/>
</dbReference>
<dbReference type="EMBL" id="CP054000">
    <property type="protein sequence ID" value="QKH80033.1"/>
    <property type="molecule type" value="Genomic_DNA"/>
</dbReference>
<gene>
    <name evidence="8" type="ORF">B9N56_03940</name>
    <name evidence="9" type="ORF">FOC70_06615</name>
</gene>
<dbReference type="Pfam" id="PF13328">
    <property type="entry name" value="HD_4"/>
    <property type="match status" value="1"/>
</dbReference>
<dbReference type="SUPFAM" id="SSF109604">
    <property type="entry name" value="HD-domain/PDEase-like"/>
    <property type="match status" value="1"/>
</dbReference>
<dbReference type="InterPro" id="IPR007685">
    <property type="entry name" value="RelA_SpoT"/>
</dbReference>
<comment type="pathway">
    <text evidence="1">Purine metabolism; ppGpp biosynthesis; ppGpp from GTP: step 1/2.</text>
</comment>
<keyword evidence="9" id="KW-0378">Hydrolase</keyword>
<dbReference type="Gene3D" id="3.10.20.30">
    <property type="match status" value="1"/>
</dbReference>
<dbReference type="SMART" id="SM00471">
    <property type="entry name" value="HDc"/>
    <property type="match status" value="1"/>
</dbReference>
<keyword evidence="8" id="KW-0418">Kinase</keyword>
<dbReference type="CDD" id="cd04876">
    <property type="entry name" value="ACT_RelA-SpoT"/>
    <property type="match status" value="1"/>
</dbReference>
<dbReference type="Proteomes" id="UP000502899">
    <property type="component" value="Chromosome"/>
</dbReference>
<dbReference type="GO" id="GO:0015970">
    <property type="term" value="P:guanosine tetraphosphate biosynthetic process"/>
    <property type="evidence" value="ECO:0007669"/>
    <property type="project" value="UniProtKB-UniPathway"/>
</dbReference>
<dbReference type="Pfam" id="PF04607">
    <property type="entry name" value="RelA_SpoT"/>
    <property type="match status" value="1"/>
</dbReference>
<protein>
    <recommendedName>
        <fullName evidence="2">GTP diphosphokinase</fullName>
        <ecNumber evidence="2">2.7.6.5</ecNumber>
    </recommendedName>
</protein>
<evidence type="ECO:0000259" key="5">
    <source>
        <dbReference type="PROSITE" id="PS51671"/>
    </source>
</evidence>
<evidence type="ECO:0000256" key="4">
    <source>
        <dbReference type="RuleBase" id="RU003847"/>
    </source>
</evidence>
<reference evidence="9 11" key="3">
    <citation type="submission" date="2020-05" db="EMBL/GenBank/DDBJ databases">
        <title>FDA dAtabase for Regulatory Grade micrObial Sequences (FDA-ARGOS): Supporting development and validation of Infectious Disease Dx tests.</title>
        <authorList>
            <person name="Pederson C."/>
            <person name="Tallon L."/>
            <person name="Sadzewicz L."/>
            <person name="Zhao X."/>
            <person name="Vavikolanu K."/>
            <person name="Mehta A."/>
            <person name="Aluvathingal J."/>
            <person name="Nadendla S."/>
            <person name="Myers T."/>
            <person name="Yan Y."/>
            <person name="Sichtig H."/>
        </authorList>
    </citation>
    <scope>NUCLEOTIDE SEQUENCE [LARGE SCALE GENOMIC DNA]</scope>
    <source>
        <strain evidence="9 11">FDAARGOS_764</strain>
    </source>
</reference>
<dbReference type="EMBL" id="NDYI01000010">
    <property type="protein sequence ID" value="OXZ38556.1"/>
    <property type="molecule type" value="Genomic_DNA"/>
</dbReference>
<dbReference type="Pfam" id="PF13291">
    <property type="entry name" value="ACT_4"/>
    <property type="match status" value="1"/>
</dbReference>
<dbReference type="SUPFAM" id="SSF81271">
    <property type="entry name" value="TGS-like"/>
    <property type="match status" value="1"/>
</dbReference>
<dbReference type="GO" id="GO:0008728">
    <property type="term" value="F:GTP diphosphokinase activity"/>
    <property type="evidence" value="ECO:0007669"/>
    <property type="project" value="UniProtKB-EC"/>
</dbReference>
<dbReference type="PROSITE" id="PS51671">
    <property type="entry name" value="ACT"/>
    <property type="match status" value="1"/>
</dbReference>
<dbReference type="InterPro" id="IPR045865">
    <property type="entry name" value="ACT-like_dom_sf"/>
</dbReference>
<proteinExistence type="inferred from homology"/>
<accession>A0A133MYM4</accession>
<name>A0A133MYM4_FINMA</name>
<dbReference type="GO" id="GO:0016301">
    <property type="term" value="F:kinase activity"/>
    <property type="evidence" value="ECO:0007669"/>
    <property type="project" value="UniProtKB-KW"/>
</dbReference>
<dbReference type="InterPro" id="IPR004811">
    <property type="entry name" value="RelA/Spo_fam"/>
</dbReference>
<dbReference type="OMA" id="PIDFAYS"/>
<dbReference type="SUPFAM" id="SSF81301">
    <property type="entry name" value="Nucleotidyltransferase"/>
    <property type="match status" value="1"/>
</dbReference>
<reference evidence="10" key="2">
    <citation type="submission" date="2017-04" db="EMBL/GenBank/DDBJ databases">
        <title>Finegoldia magna isolated from orthopedic joint implant-associated infections.</title>
        <authorList>
            <person name="Bjorklund S."/>
            <person name="Bruggemann H."/>
            <person name="Jensen A."/>
            <person name="Hellmark B."/>
            <person name="Soderquist B."/>
        </authorList>
    </citation>
    <scope>NUCLEOTIDE SEQUENCE [LARGE SCALE GENOMIC DNA]</scope>
    <source>
        <strain evidence="10">08T492</strain>
    </source>
</reference>
<dbReference type="NCBIfam" id="TIGR00691">
    <property type="entry name" value="spoT_relA"/>
    <property type="match status" value="1"/>
</dbReference>
<dbReference type="CDD" id="cd00077">
    <property type="entry name" value="HDc"/>
    <property type="match status" value="1"/>
</dbReference>
<feature type="domain" description="HD" evidence="6">
    <location>
        <begin position="49"/>
        <end position="148"/>
    </location>
</feature>
<organism evidence="8 10">
    <name type="scientific">Finegoldia magna</name>
    <name type="common">Peptostreptococcus magnus</name>
    <dbReference type="NCBI Taxonomy" id="1260"/>
    <lineage>
        <taxon>Bacteria</taxon>
        <taxon>Bacillati</taxon>
        <taxon>Bacillota</taxon>
        <taxon>Tissierellia</taxon>
        <taxon>Tissierellales</taxon>
        <taxon>Peptoniphilaceae</taxon>
        <taxon>Finegoldia</taxon>
    </lineage>
</organism>
<comment type="similarity">
    <text evidence="4">Belongs to the relA/spoT family.</text>
</comment>
<evidence type="ECO:0000313" key="9">
    <source>
        <dbReference type="EMBL" id="QKH80033.1"/>
    </source>
</evidence>
<dbReference type="InterPro" id="IPR012675">
    <property type="entry name" value="Beta-grasp_dom_sf"/>
</dbReference>
<sequence length="723" mass="83469">MHYEQSDLQSLIKSIKSYNPNTDVDEITRAYGYMVRAHEGQFRNSGEPYAIHPMAVAKILASLNMDDATIIAGLFHDVVEDTEITYEDLEYLFSKEIADLVDGVTKLKQIKFKTKKDNQAENLKKMILAMAKDIRVIIIKLSDRLHNMRTLEYMTREKQIEKANEVLEIYAPLAHRLGMSTIKWELEDLSLKYLEPNIYQDIVNKINETRQQRESQIQNIIRQFQNELEKCNIKAEIFGRPKSIFSIYKKMYKKHLAFEEIKDLSAIRVIVNKESECYDVLGIAHRFFRPIPNTFKDYIATPKPNMYQSLHTTILAHDGRTYEIQIRTWEMHKTSEYGIAAHWKYKEGTSNKKSKYDSKLAWLREIMDWQKDYTDSKEFMDLFKEEFANDEVFVYSPKGDVMDLPSGSTPIDFAYRVHSAVGNKCVGAKVDGKIVPLTYKLKTGNVVEILTNPNSGPSKDWLKIVKSSQAKTKIKQWFKKEQRTENIVFGRDMLEKEVAKMGYSFNELLKRDWLEEIASKLSFSSLDDLYAAIGYGSTRVTQVIPKLKEYHKDYYETDQVVNKPNHVDFVNEEPKESGVVIDGIDNVEIKLAKCCNPIPGDEIVGYITRGRGISVHRKDCSNVKSIDDKDRLIPVRWGNNLLNRNYQVELQIISFNNVGYLAAITKVISECKLNIKTFNTRTNKDKTVTINIILEISSSSEIDTVIARIKNTKGTIDVFRVNS</sequence>
<dbReference type="Pfam" id="PF19296">
    <property type="entry name" value="RelA_AH_RIS"/>
    <property type="match status" value="1"/>
</dbReference>
<reference evidence="8" key="1">
    <citation type="journal article" date="2017" name="J. Clin. Microbiol.">
        <title>Finegoldia magna Isolated from Orthopedic Joint Implant-Associated Infections.</title>
        <authorList>
            <person name="Soderquist B."/>
            <person name="Bjorklund S."/>
            <person name="Hellmark B."/>
            <person name="Jensen A."/>
            <person name="Bruggemann H."/>
        </authorList>
    </citation>
    <scope>NUCLEOTIDE SEQUENCE</scope>
    <source>
        <strain evidence="8">08T492</strain>
    </source>
</reference>
<dbReference type="GO" id="GO:0016787">
    <property type="term" value="F:hydrolase activity"/>
    <property type="evidence" value="ECO:0007669"/>
    <property type="project" value="UniProtKB-KW"/>
</dbReference>
<evidence type="ECO:0000313" key="11">
    <source>
        <dbReference type="Proteomes" id="UP000502899"/>
    </source>
</evidence>
<dbReference type="InterPro" id="IPR012676">
    <property type="entry name" value="TGS-like"/>
</dbReference>
<dbReference type="InterPro" id="IPR003607">
    <property type="entry name" value="HD/PDEase_dom"/>
</dbReference>
<dbReference type="SMART" id="SM00954">
    <property type="entry name" value="RelA_SpoT"/>
    <property type="match status" value="1"/>
</dbReference>
<dbReference type="Gene3D" id="3.30.70.260">
    <property type="match status" value="1"/>
</dbReference>
<dbReference type="AlphaFoldDB" id="A0A133MYM4"/>
<dbReference type="EC" id="2.7.6.5" evidence="2"/>
<dbReference type="PANTHER" id="PTHR21262">
    <property type="entry name" value="GUANOSINE-3',5'-BIS DIPHOSPHATE 3'-PYROPHOSPHOHYDROLASE"/>
    <property type="match status" value="1"/>
</dbReference>
<dbReference type="CDD" id="cd05399">
    <property type="entry name" value="NT_Rel-Spo_like"/>
    <property type="match status" value="1"/>
</dbReference>
<dbReference type="InterPro" id="IPR043519">
    <property type="entry name" value="NT_sf"/>
</dbReference>
<evidence type="ECO:0000256" key="1">
    <source>
        <dbReference type="ARBA" id="ARBA00004976"/>
    </source>
</evidence>
<dbReference type="FunFam" id="3.30.460.10:FF:000001">
    <property type="entry name" value="GTP pyrophosphokinase RelA"/>
    <property type="match status" value="1"/>
</dbReference>
<dbReference type="CDD" id="cd01668">
    <property type="entry name" value="TGS_RSH"/>
    <property type="match status" value="1"/>
</dbReference>
<dbReference type="UniPathway" id="UPA00908">
    <property type="reaction ID" value="UER00884"/>
</dbReference>